<dbReference type="InterPro" id="IPR050219">
    <property type="entry name" value="DnaG_primase"/>
</dbReference>
<reference evidence="2 3" key="1">
    <citation type="journal article" date="2008" name="BMC Genomics">
        <title>The linear chromosome of the plant-pathogenic mycoplasma 'Candidatus Phytoplasma mali'.</title>
        <authorList>
            <person name="Kube M."/>
            <person name="Schneider B."/>
            <person name="Kuhl H."/>
            <person name="Dandekar T."/>
            <person name="Heitmann K."/>
            <person name="Migdoll A.M."/>
            <person name="Reinhardt R."/>
            <person name="Seemueller E."/>
        </authorList>
    </citation>
    <scope>NUCLEOTIDE SEQUENCE [LARGE SCALE GENOMIC DNA]</scope>
    <source>
        <strain evidence="2 3">AT</strain>
    </source>
</reference>
<dbReference type="GO" id="GO:0005737">
    <property type="term" value="C:cytoplasm"/>
    <property type="evidence" value="ECO:0007669"/>
    <property type="project" value="TreeGrafter"/>
</dbReference>
<dbReference type="HOGENOM" id="CLU_620870_0_0_14"/>
<dbReference type="GO" id="GO:0006269">
    <property type="term" value="P:DNA replication, synthesis of primer"/>
    <property type="evidence" value="ECO:0007669"/>
    <property type="project" value="TreeGrafter"/>
</dbReference>
<keyword evidence="3" id="KW-1185">Reference proteome</keyword>
<dbReference type="SUPFAM" id="SSF57783">
    <property type="entry name" value="Zinc beta-ribbon"/>
    <property type="match status" value="1"/>
</dbReference>
<dbReference type="AlphaFoldDB" id="B3QZJ5"/>
<dbReference type="SUPFAM" id="SSF56731">
    <property type="entry name" value="DNA primase core"/>
    <property type="match status" value="1"/>
</dbReference>
<dbReference type="Gene3D" id="3.90.980.10">
    <property type="entry name" value="DNA primase, catalytic core, N-terminal domain"/>
    <property type="match status" value="1"/>
</dbReference>
<dbReference type="PANTHER" id="PTHR30313:SF2">
    <property type="entry name" value="DNA PRIMASE"/>
    <property type="match status" value="1"/>
</dbReference>
<evidence type="ECO:0000259" key="1">
    <source>
        <dbReference type="Pfam" id="PF08275"/>
    </source>
</evidence>
<protein>
    <submittedName>
        <fullName evidence="2">DNA primase</fullName>
    </submittedName>
</protein>
<dbReference type="PANTHER" id="PTHR30313">
    <property type="entry name" value="DNA PRIMASE"/>
    <property type="match status" value="1"/>
</dbReference>
<dbReference type="InterPro" id="IPR013264">
    <property type="entry name" value="DNAG_N"/>
</dbReference>
<dbReference type="KEGG" id="pml:ATP_00415"/>
<dbReference type="STRING" id="37692.ATP_00415"/>
<dbReference type="Pfam" id="PF13155">
    <property type="entry name" value="Toprim_2"/>
    <property type="match status" value="1"/>
</dbReference>
<dbReference type="InterPro" id="IPR034151">
    <property type="entry name" value="TOPRIM_DnaG_bac"/>
</dbReference>
<organism evidence="3">
    <name type="scientific">Phytoplasma mali (strain AT)</name>
    <dbReference type="NCBI Taxonomy" id="482235"/>
    <lineage>
        <taxon>Bacteria</taxon>
        <taxon>Bacillati</taxon>
        <taxon>Mycoplasmatota</taxon>
        <taxon>Mollicutes</taxon>
        <taxon>Acholeplasmatales</taxon>
        <taxon>Acholeplasmataceae</taxon>
        <taxon>Candidatus Phytoplasma</taxon>
        <taxon>16SrX (Apple proliferation group)</taxon>
    </lineage>
</organism>
<proteinExistence type="predicted"/>
<dbReference type="GO" id="GO:0008270">
    <property type="term" value="F:zinc ion binding"/>
    <property type="evidence" value="ECO:0007669"/>
    <property type="project" value="InterPro"/>
</dbReference>
<dbReference type="Gene3D" id="3.90.580.10">
    <property type="entry name" value="Zinc finger, CHC2-type domain"/>
    <property type="match status" value="1"/>
</dbReference>
<name>B3QZJ5_PHYMT</name>
<dbReference type="GO" id="GO:0003677">
    <property type="term" value="F:DNA binding"/>
    <property type="evidence" value="ECO:0007669"/>
    <property type="project" value="InterPro"/>
</dbReference>
<dbReference type="Gene3D" id="3.40.1360.10">
    <property type="match status" value="1"/>
</dbReference>
<dbReference type="Pfam" id="PF08275">
    <property type="entry name" value="DNAG_N"/>
    <property type="match status" value="1"/>
</dbReference>
<dbReference type="eggNOG" id="COG0358">
    <property type="taxonomic scope" value="Bacteria"/>
</dbReference>
<evidence type="ECO:0000313" key="2">
    <source>
        <dbReference type="EMBL" id="CAP18602.1"/>
    </source>
</evidence>
<dbReference type="InterPro" id="IPR037068">
    <property type="entry name" value="DNA_primase_core_N_sf"/>
</dbReference>
<sequence>MDIITIKNQIKTKILVTKYLSQTLPNSNYYNCFKCHQKNKIIVNHSQNMYKCFKCDNRFHDIFDLYQELYQVNFNTAFQALINELDEIKLSPLIQNPHQFSHLNKTKFKILTTSANYYHYLLKNYVPFNELALNYLQNQRQLNLTTINEFKLGLAPQTNSNYQFINILVNYLTKNNFDLDLVQFLNLAISTKNPHLKNFGLKDAFYNAIIIPKTALINQKIQVISLKANLLKRQLNTPKYLEMKSNDLIKPRDYLYRLFEHLPFINAKKQVIIVESEFDVIKSYQHQLKNVISICGKDFTNMQLKQIFQYIPKNYEILIILDHDYGGKIQALKLYLKLIQANYLVVKVIILPQYKSLDEFLDHYNLIELQLILNDAKFCLTLDHAIKKTP</sequence>
<dbReference type="InterPro" id="IPR036977">
    <property type="entry name" value="DNA_primase_Znf_CHC2"/>
</dbReference>
<dbReference type="CDD" id="cd03364">
    <property type="entry name" value="TOPRIM_DnaG_primases"/>
    <property type="match status" value="1"/>
</dbReference>
<feature type="domain" description="DNA primase DNAG catalytic core N-terminal" evidence="1">
    <location>
        <begin position="129"/>
        <end position="259"/>
    </location>
</feature>
<gene>
    <name evidence="2" type="primary">dnaG2</name>
    <name evidence="2" type="ordered locus">ATP_00415</name>
</gene>
<dbReference type="EMBL" id="CU469464">
    <property type="protein sequence ID" value="CAP18602.1"/>
    <property type="molecule type" value="Genomic_DNA"/>
</dbReference>
<dbReference type="Proteomes" id="UP000002020">
    <property type="component" value="Chromosome"/>
</dbReference>
<accession>B3QZJ5</accession>
<evidence type="ECO:0000313" key="3">
    <source>
        <dbReference type="Proteomes" id="UP000002020"/>
    </source>
</evidence>